<organism evidence="9 10">
    <name type="scientific">Steinernema hermaphroditum</name>
    <dbReference type="NCBI Taxonomy" id="289476"/>
    <lineage>
        <taxon>Eukaryota</taxon>
        <taxon>Metazoa</taxon>
        <taxon>Ecdysozoa</taxon>
        <taxon>Nematoda</taxon>
        <taxon>Chromadorea</taxon>
        <taxon>Rhabditida</taxon>
        <taxon>Tylenchina</taxon>
        <taxon>Panagrolaimomorpha</taxon>
        <taxon>Strongyloidoidea</taxon>
        <taxon>Steinernematidae</taxon>
        <taxon>Steinernema</taxon>
    </lineage>
</organism>
<dbReference type="GO" id="GO:0005634">
    <property type="term" value="C:nucleus"/>
    <property type="evidence" value="ECO:0007669"/>
    <property type="project" value="TreeGrafter"/>
</dbReference>
<gene>
    <name evidence="9" type="ORF">QR680_012453</name>
</gene>
<keyword evidence="5" id="KW-0520">NAD</keyword>
<keyword evidence="2" id="KW-0808">Transferase</keyword>
<feature type="active site" description="Proton acceptor" evidence="7">
    <location>
        <position position="132"/>
    </location>
</feature>
<evidence type="ECO:0000256" key="6">
    <source>
        <dbReference type="ARBA" id="ARBA00038170"/>
    </source>
</evidence>
<keyword evidence="10" id="KW-1185">Reference proteome</keyword>
<dbReference type="InterPro" id="IPR029035">
    <property type="entry name" value="DHS-like_NAD/FAD-binding_dom"/>
</dbReference>
<dbReference type="EMBL" id="JAUCMV010000002">
    <property type="protein sequence ID" value="KAK0416385.1"/>
    <property type="molecule type" value="Genomic_DNA"/>
</dbReference>
<dbReference type="InterPro" id="IPR026590">
    <property type="entry name" value="Ssirtuin_cat_dom"/>
</dbReference>
<dbReference type="Gene3D" id="2.20.28.200">
    <property type="match status" value="1"/>
</dbReference>
<dbReference type="Pfam" id="PF02146">
    <property type="entry name" value="SIR2"/>
    <property type="match status" value="1"/>
</dbReference>
<evidence type="ECO:0000259" key="8">
    <source>
        <dbReference type="PROSITE" id="PS50305"/>
    </source>
</evidence>
<dbReference type="PROSITE" id="PS50305">
    <property type="entry name" value="SIRTUIN"/>
    <property type="match status" value="1"/>
</dbReference>
<feature type="binding site" evidence="7">
    <location>
        <position position="140"/>
    </location>
    <ligand>
        <name>Zn(2+)</name>
        <dbReference type="ChEBI" id="CHEBI:29105"/>
    </ligand>
</feature>
<dbReference type="GO" id="GO:0046969">
    <property type="term" value="F:histone H3K9 deacetylase activity, NAD-dependent"/>
    <property type="evidence" value="ECO:0007669"/>
    <property type="project" value="TreeGrafter"/>
</dbReference>
<proteinExistence type="inferred from homology"/>
<dbReference type="FunFam" id="3.40.50.1220:FF:000038">
    <property type="entry name" value="NAD-dependent protein deacetylase sirtuin-6 isoform X2"/>
    <property type="match status" value="1"/>
</dbReference>
<feature type="domain" description="Deacetylase sirtuin-type" evidence="8">
    <location>
        <begin position="27"/>
        <end position="269"/>
    </location>
</feature>
<feature type="binding site" evidence="7">
    <location>
        <position position="174"/>
    </location>
    <ligand>
        <name>Zn(2+)</name>
        <dbReference type="ChEBI" id="CHEBI:29105"/>
    </ligand>
</feature>
<evidence type="ECO:0000256" key="3">
    <source>
        <dbReference type="ARBA" id="ARBA00022723"/>
    </source>
</evidence>
<keyword evidence="3 7" id="KW-0479">Metal-binding</keyword>
<comment type="similarity">
    <text evidence="6">Belongs to the sirtuin family. Class IV subfamily.</text>
</comment>
<evidence type="ECO:0000256" key="2">
    <source>
        <dbReference type="ARBA" id="ARBA00022679"/>
    </source>
</evidence>
<dbReference type="InterPro" id="IPR003000">
    <property type="entry name" value="Sirtuin"/>
</dbReference>
<evidence type="ECO:0000313" key="10">
    <source>
        <dbReference type="Proteomes" id="UP001175271"/>
    </source>
</evidence>
<dbReference type="Gene3D" id="3.40.50.1220">
    <property type="entry name" value="TPP-binding domain"/>
    <property type="match status" value="1"/>
</dbReference>
<feature type="binding site" evidence="7">
    <location>
        <position position="143"/>
    </location>
    <ligand>
        <name>Zn(2+)</name>
        <dbReference type="ChEBI" id="CHEBI:29105"/>
    </ligand>
</feature>
<sequence length="315" mass="34580">MSLNYADALKPYDDKGVLGAPEEFDSSSDLEAKAKELAEWIREAKCCVLHTGAGISTAAGIADFRGPNGVWTLEARKQKAASVNFEEATPTFTHFAINALEKAGFVKFVVSQNVDGLHVRSGFPVDRLAEVHGNIFAEQCDRCFRRFHRNRVVGTVGFKPTGKPCEAGNTGKPCRGQLTDFALDWDDALPEHDFKLSQKYSRAADLSISLGTTLQINPAGNLPLLAKKNGGRFVSINLQKIKHESKTDLSIKGKCDEVMEKVMVHLGIAVVNPRCIVTTPVFSSVHPFDSALFKVERKRKARGSQEEASKKSHHE</sequence>
<evidence type="ECO:0000256" key="4">
    <source>
        <dbReference type="ARBA" id="ARBA00022833"/>
    </source>
</evidence>
<feature type="binding site" evidence="7">
    <location>
        <position position="165"/>
    </location>
    <ligand>
        <name>Zn(2+)</name>
        <dbReference type="ChEBI" id="CHEBI:29105"/>
    </ligand>
</feature>
<name>A0AA39I3E2_9BILA</name>
<protein>
    <recommendedName>
        <fullName evidence="1">protein acetyllysine N-acetyltransferase</fullName>
        <ecNumber evidence="1">2.3.1.286</ecNumber>
    </recommendedName>
</protein>
<evidence type="ECO:0000313" key="9">
    <source>
        <dbReference type="EMBL" id="KAK0416385.1"/>
    </source>
</evidence>
<dbReference type="GO" id="GO:0046872">
    <property type="term" value="F:metal ion binding"/>
    <property type="evidence" value="ECO:0007669"/>
    <property type="project" value="UniProtKB-KW"/>
</dbReference>
<dbReference type="Proteomes" id="UP001175271">
    <property type="component" value="Unassembled WGS sequence"/>
</dbReference>
<accession>A0AA39I3E2</accession>
<dbReference type="GO" id="GO:0000122">
    <property type="term" value="P:negative regulation of transcription by RNA polymerase II"/>
    <property type="evidence" value="ECO:0007669"/>
    <property type="project" value="TreeGrafter"/>
</dbReference>
<evidence type="ECO:0000256" key="1">
    <source>
        <dbReference type="ARBA" id="ARBA00012928"/>
    </source>
</evidence>
<dbReference type="AlphaFoldDB" id="A0AA39I3E2"/>
<evidence type="ECO:0000256" key="5">
    <source>
        <dbReference type="ARBA" id="ARBA00023027"/>
    </source>
</evidence>
<dbReference type="GO" id="GO:0070403">
    <property type="term" value="F:NAD+ binding"/>
    <property type="evidence" value="ECO:0007669"/>
    <property type="project" value="InterPro"/>
</dbReference>
<reference evidence="9" key="1">
    <citation type="submission" date="2023-06" db="EMBL/GenBank/DDBJ databases">
        <title>Genomic analysis of the entomopathogenic nematode Steinernema hermaphroditum.</title>
        <authorList>
            <person name="Schwarz E.M."/>
            <person name="Heppert J.K."/>
            <person name="Baniya A."/>
            <person name="Schwartz H.T."/>
            <person name="Tan C.-H."/>
            <person name="Antoshechkin I."/>
            <person name="Sternberg P.W."/>
            <person name="Goodrich-Blair H."/>
            <person name="Dillman A.R."/>
        </authorList>
    </citation>
    <scope>NUCLEOTIDE SEQUENCE</scope>
    <source>
        <strain evidence="9">PS9179</strain>
        <tissue evidence="9">Whole animal</tissue>
    </source>
</reference>
<comment type="caution">
    <text evidence="9">The sequence shown here is derived from an EMBL/GenBank/DDBJ whole genome shotgun (WGS) entry which is preliminary data.</text>
</comment>
<evidence type="ECO:0000256" key="7">
    <source>
        <dbReference type="PROSITE-ProRule" id="PRU00236"/>
    </source>
</evidence>
<dbReference type="PANTHER" id="PTHR11085:SF12">
    <property type="entry name" value="NAD-DEPENDENT PROTEIN DEACYLASE SIRTUIN-6"/>
    <property type="match status" value="1"/>
</dbReference>
<keyword evidence="4 7" id="KW-0862">Zinc</keyword>
<dbReference type="EC" id="2.3.1.286" evidence="1"/>
<dbReference type="InterPro" id="IPR050134">
    <property type="entry name" value="NAD-dep_sirtuin_deacylases"/>
</dbReference>
<dbReference type="PANTHER" id="PTHR11085">
    <property type="entry name" value="NAD-DEPENDENT PROTEIN DEACYLASE SIRTUIN-5, MITOCHONDRIAL-RELATED"/>
    <property type="match status" value="1"/>
</dbReference>
<dbReference type="GO" id="GO:0003714">
    <property type="term" value="F:transcription corepressor activity"/>
    <property type="evidence" value="ECO:0007669"/>
    <property type="project" value="TreeGrafter"/>
</dbReference>
<dbReference type="SUPFAM" id="SSF52467">
    <property type="entry name" value="DHS-like NAD/FAD-binding domain"/>
    <property type="match status" value="1"/>
</dbReference>